<protein>
    <submittedName>
        <fullName evidence="1">Uncharacterized protein</fullName>
    </submittedName>
</protein>
<gene>
    <name evidence="1" type="ORF">LAESUDRAFT_761912</name>
</gene>
<reference evidence="1 2" key="1">
    <citation type="journal article" date="2016" name="Mol. Biol. Evol.">
        <title>Comparative Genomics of Early-Diverging Mushroom-Forming Fungi Provides Insights into the Origins of Lignocellulose Decay Capabilities.</title>
        <authorList>
            <person name="Nagy L.G."/>
            <person name="Riley R."/>
            <person name="Tritt A."/>
            <person name="Adam C."/>
            <person name="Daum C."/>
            <person name="Floudas D."/>
            <person name="Sun H."/>
            <person name="Yadav J.S."/>
            <person name="Pangilinan J."/>
            <person name="Larsson K.H."/>
            <person name="Matsuura K."/>
            <person name="Barry K."/>
            <person name="Labutti K."/>
            <person name="Kuo R."/>
            <person name="Ohm R.A."/>
            <person name="Bhattacharya S.S."/>
            <person name="Shirouzu T."/>
            <person name="Yoshinaga Y."/>
            <person name="Martin F.M."/>
            <person name="Grigoriev I.V."/>
            <person name="Hibbett D.S."/>
        </authorList>
    </citation>
    <scope>NUCLEOTIDE SEQUENCE [LARGE SCALE GENOMIC DNA]</scope>
    <source>
        <strain evidence="1 2">93-53</strain>
    </source>
</reference>
<dbReference type="AlphaFoldDB" id="A0A165CWG0"/>
<keyword evidence="2" id="KW-1185">Reference proteome</keyword>
<accession>A0A165CWG0</accession>
<dbReference type="RefSeq" id="XP_040761320.1">
    <property type="nucleotide sequence ID" value="XM_040912990.1"/>
</dbReference>
<evidence type="ECO:0000313" key="1">
    <source>
        <dbReference type="EMBL" id="KZT03580.1"/>
    </source>
</evidence>
<sequence length="238" mass="27180">MSFFRGKKSALRQRPHTLEPVCLKPPDGQEVLVSRQLDTILYDHNVEVLHHVIDVYFVEMRWVEVSADTNDLDTRMHVKRTFTTVANPSRADCRAALSSLARRIVADSAFSASTWTRSSQATSAEYTLDLQPHTTTRIYERVFVFRVHEWFCSDAHSVLWRVGEEYDTLTNKIYVPVHTNQFATRTTKMEGEGVIDVAKACDHVGGRWDNVRPALLRDATSRCKESLSGQSGKVPYYK</sequence>
<proteinExistence type="predicted"/>
<dbReference type="GeneID" id="63830018"/>
<dbReference type="EMBL" id="KV427643">
    <property type="protein sequence ID" value="KZT03580.1"/>
    <property type="molecule type" value="Genomic_DNA"/>
</dbReference>
<organism evidence="1 2">
    <name type="scientific">Laetiporus sulphureus 93-53</name>
    <dbReference type="NCBI Taxonomy" id="1314785"/>
    <lineage>
        <taxon>Eukaryota</taxon>
        <taxon>Fungi</taxon>
        <taxon>Dikarya</taxon>
        <taxon>Basidiomycota</taxon>
        <taxon>Agaricomycotina</taxon>
        <taxon>Agaricomycetes</taxon>
        <taxon>Polyporales</taxon>
        <taxon>Laetiporus</taxon>
    </lineage>
</organism>
<name>A0A165CWG0_9APHY</name>
<dbReference type="Proteomes" id="UP000076871">
    <property type="component" value="Unassembled WGS sequence"/>
</dbReference>
<evidence type="ECO:0000313" key="2">
    <source>
        <dbReference type="Proteomes" id="UP000076871"/>
    </source>
</evidence>
<dbReference type="InParanoid" id="A0A165CWG0"/>